<dbReference type="eggNOG" id="COG1214">
    <property type="taxonomic scope" value="Bacteria"/>
</dbReference>
<dbReference type="OrthoDB" id="9784166at2"/>
<protein>
    <submittedName>
        <fullName evidence="2">tRNA threonylcarbamoyl adenosine modification protein YeaZ</fullName>
    </submittedName>
</protein>
<feature type="domain" description="Gcp-like" evidence="1">
    <location>
        <begin position="33"/>
        <end position="190"/>
    </location>
</feature>
<dbReference type="EMBL" id="FNNF01000007">
    <property type="protein sequence ID" value="SDW23388.1"/>
    <property type="molecule type" value="Genomic_DNA"/>
</dbReference>
<dbReference type="InterPro" id="IPR022496">
    <property type="entry name" value="T6A_TsaB"/>
</dbReference>
<dbReference type="Pfam" id="PF00814">
    <property type="entry name" value="TsaD"/>
    <property type="match status" value="1"/>
</dbReference>
<dbReference type="SUPFAM" id="SSF53067">
    <property type="entry name" value="Actin-like ATPase domain"/>
    <property type="match status" value="1"/>
</dbReference>
<accession>A0A1H2RVT1</accession>
<dbReference type="Gene3D" id="3.30.420.40">
    <property type="match status" value="1"/>
</dbReference>
<sequence length="201" mass="22133">MISVVMDTSNQYLSVGLFKDGKMLDAYQKIGTKRQSEDAIPVLHSLIERHDLSLRSVDEMIITKGPGSYTGVRVAMTIAKTLAAIAPVKIKTVSSLAAYAGNKKAISIIDARSKKVFACVYDQGKPLMEEMMCTYEEALALKQQYPDFSFVGQTSLLGVDSEEVDLCNNIYQLSLNVEAEEYVDALTPTYIKNVEAKKACI</sequence>
<dbReference type="STRING" id="1630.SAMN05216514_11346"/>
<proteinExistence type="predicted"/>
<dbReference type="GO" id="GO:0002949">
    <property type="term" value="P:tRNA threonylcarbamoyladenosine modification"/>
    <property type="evidence" value="ECO:0007669"/>
    <property type="project" value="InterPro"/>
</dbReference>
<name>A0A1H2RVT1_9FIRM</name>
<gene>
    <name evidence="2" type="ORF">SAMN04487759_10751</name>
</gene>
<evidence type="ECO:0000259" key="1">
    <source>
        <dbReference type="Pfam" id="PF00814"/>
    </source>
</evidence>
<evidence type="ECO:0000313" key="3">
    <source>
        <dbReference type="Proteomes" id="UP000182429"/>
    </source>
</evidence>
<dbReference type="InterPro" id="IPR000905">
    <property type="entry name" value="Gcp-like_dom"/>
</dbReference>
<dbReference type="Proteomes" id="UP000182429">
    <property type="component" value="Unassembled WGS sequence"/>
</dbReference>
<organism evidence="2 3">
    <name type="scientific">Kandleria vitulina</name>
    <dbReference type="NCBI Taxonomy" id="1630"/>
    <lineage>
        <taxon>Bacteria</taxon>
        <taxon>Bacillati</taxon>
        <taxon>Bacillota</taxon>
        <taxon>Erysipelotrichia</taxon>
        <taxon>Erysipelotrichales</taxon>
        <taxon>Coprobacillaceae</taxon>
        <taxon>Kandleria</taxon>
    </lineage>
</organism>
<dbReference type="InterPro" id="IPR043129">
    <property type="entry name" value="ATPase_NBD"/>
</dbReference>
<dbReference type="RefSeq" id="WP_074685937.1">
    <property type="nucleotide sequence ID" value="NZ_FNNF01000007.1"/>
</dbReference>
<evidence type="ECO:0000313" key="2">
    <source>
        <dbReference type="EMBL" id="SDW23388.1"/>
    </source>
</evidence>
<dbReference type="AlphaFoldDB" id="A0A1H2RVT1"/>
<dbReference type="NCBIfam" id="TIGR03725">
    <property type="entry name" value="T6A_YeaZ"/>
    <property type="match status" value="1"/>
</dbReference>
<reference evidence="2 3" key="1">
    <citation type="submission" date="2016-10" db="EMBL/GenBank/DDBJ databases">
        <authorList>
            <person name="de Groot N.N."/>
        </authorList>
    </citation>
    <scope>NUCLEOTIDE SEQUENCE [LARGE SCALE GENOMIC DNA]</scope>
    <source>
        <strain evidence="2 3">S3b</strain>
    </source>
</reference>
<dbReference type="Gene3D" id="3.30.420.200">
    <property type="match status" value="1"/>
</dbReference>